<proteinExistence type="predicted"/>
<dbReference type="InterPro" id="IPR000504">
    <property type="entry name" value="RRM_dom"/>
</dbReference>
<evidence type="ECO:0000313" key="7">
    <source>
        <dbReference type="Proteomes" id="UP000224006"/>
    </source>
</evidence>
<feature type="compositionally biased region" description="Acidic residues" evidence="3">
    <location>
        <begin position="474"/>
        <end position="484"/>
    </location>
</feature>
<dbReference type="InterPro" id="IPR036483">
    <property type="entry name" value="PWI_dom_sf"/>
</dbReference>
<sequence length="776" mass="87733">MHPGGLPVMPGGGVPPPGLTNFGRPAVPGAPPLLQPFGLPPMPSLGMLPASPAPSLLMPPRGAGAPGAFFQPSGSLSSRASQSAALQPADKAEESKAATVYVGNIHRRADNDFMRILLSECGRVVRWNRQADPTTGQLAAFGFCDFHDPVGALNALEVLPELVIGGKALKVNCNDKVRAEINRVREDRVLSTMHTFRDKTREEVEKEIEEETSRLRSAVMEIVKRKEAQMRKSGREEKSSRGRRDESKERGSKKASSRACVVFARVGIPVFFPARIIVRFCPRFFSGDADSRASSRRASADNGKAASPPEPAAPLPANAPPGPPGKEGDATSVVAAAGGIGTFAGLNALKQLDPELAEAASSCSVYRVGPDGKDRRGYISEDYRPCRRELERLHHLERRDAEFDREFRRREAEWIAREEEFIRNREKELELEQEIRDSDRQQLINEDLRGEWWDGLEDPRRRQERKRRRKREAEDDAFDRDEEEKEQREEERKRREEKKRNQSRQEAGDSDARSGSLQREREREKERARERERERERKEREESSRSASSSSSSRHVEKKMPASSPSSGDRAAEATQAKGGKAKEETGRDAENRDRKEKKDSRRIKAELRTSLAQQPSSQVLAFFNDEDGVFDGEKRKHRPLTKLDHHRDATNRMQKAQETLKVIEHSKKILASVPTEKSKLFAFNIDWSLLISKNILEIKLRPWVRKKVCEFMGAEESLVLEVIDYIIKRVSDRPQAEELLGELAKFLDEEAEGFVRNMWRLLIYEQLKLAQPPSP</sequence>
<feature type="compositionally biased region" description="Pro residues" evidence="3">
    <location>
        <begin position="308"/>
        <end position="324"/>
    </location>
</feature>
<reference evidence="6 7" key="1">
    <citation type="submission" date="2017-09" db="EMBL/GenBank/DDBJ databases">
        <title>Genome sequencing of Besnoitia besnoiti strain Bb-Ger1.</title>
        <authorList>
            <person name="Schares G."/>
            <person name="Venepally P."/>
            <person name="Lorenzi H.A."/>
        </authorList>
    </citation>
    <scope>NUCLEOTIDE SEQUENCE [LARGE SCALE GENOMIC DNA]</scope>
    <source>
        <strain evidence="6 7">Bb-Ger1</strain>
    </source>
</reference>
<dbReference type="InterPro" id="IPR012677">
    <property type="entry name" value="Nucleotide-bd_a/b_plait_sf"/>
</dbReference>
<dbReference type="SMART" id="SM00311">
    <property type="entry name" value="PWI"/>
    <property type="match status" value="1"/>
</dbReference>
<dbReference type="Gene3D" id="1.20.1390.10">
    <property type="entry name" value="PWI domain"/>
    <property type="match status" value="1"/>
</dbReference>
<feature type="compositionally biased region" description="Basic and acidic residues" evidence="3">
    <location>
        <begin position="225"/>
        <end position="252"/>
    </location>
</feature>
<dbReference type="Gene3D" id="3.30.70.330">
    <property type="match status" value="1"/>
</dbReference>
<feature type="region of interest" description="Disordered" evidence="3">
    <location>
        <begin position="67"/>
        <end position="92"/>
    </location>
</feature>
<feature type="compositionally biased region" description="Basic and acidic residues" evidence="3">
    <location>
        <begin position="506"/>
        <end position="544"/>
    </location>
</feature>
<evidence type="ECO:0000313" key="6">
    <source>
        <dbReference type="EMBL" id="PFH35725.1"/>
    </source>
</evidence>
<evidence type="ECO:0000256" key="3">
    <source>
        <dbReference type="SAM" id="MobiDB-lite"/>
    </source>
</evidence>
<evidence type="ECO:0000259" key="4">
    <source>
        <dbReference type="PROSITE" id="PS50102"/>
    </source>
</evidence>
<dbReference type="Proteomes" id="UP000224006">
    <property type="component" value="Chromosome IV"/>
</dbReference>
<feature type="compositionally biased region" description="Low complexity" evidence="3">
    <location>
        <begin position="71"/>
        <end position="89"/>
    </location>
</feature>
<feature type="domain" description="PWI" evidence="5">
    <location>
        <begin position="679"/>
        <end position="776"/>
    </location>
</feature>
<dbReference type="SUPFAM" id="SSF54928">
    <property type="entry name" value="RNA-binding domain, RBD"/>
    <property type="match status" value="1"/>
</dbReference>
<feature type="compositionally biased region" description="Low complexity" evidence="3">
    <location>
        <begin position="296"/>
        <end position="307"/>
    </location>
</feature>
<dbReference type="InterPro" id="IPR052768">
    <property type="entry name" value="RBM25"/>
</dbReference>
<dbReference type="GO" id="GO:0005681">
    <property type="term" value="C:spliceosomal complex"/>
    <property type="evidence" value="ECO:0007669"/>
    <property type="project" value="TreeGrafter"/>
</dbReference>
<dbReference type="OrthoDB" id="332711at2759"/>
<dbReference type="AlphaFoldDB" id="A0A2A9MCL2"/>
<feature type="compositionally biased region" description="Basic and acidic residues" evidence="3">
    <location>
        <begin position="485"/>
        <end position="500"/>
    </location>
</feature>
<name>A0A2A9MCL2_BESBE</name>
<feature type="region of interest" description="Disordered" evidence="3">
    <location>
        <begin position="225"/>
        <end position="254"/>
    </location>
</feature>
<dbReference type="PROSITE" id="PS50102">
    <property type="entry name" value="RRM"/>
    <property type="match status" value="1"/>
</dbReference>
<organism evidence="6 7">
    <name type="scientific">Besnoitia besnoiti</name>
    <name type="common">Apicomplexan protozoan</name>
    <dbReference type="NCBI Taxonomy" id="94643"/>
    <lineage>
        <taxon>Eukaryota</taxon>
        <taxon>Sar</taxon>
        <taxon>Alveolata</taxon>
        <taxon>Apicomplexa</taxon>
        <taxon>Conoidasida</taxon>
        <taxon>Coccidia</taxon>
        <taxon>Eucoccidiorida</taxon>
        <taxon>Eimeriorina</taxon>
        <taxon>Sarcocystidae</taxon>
        <taxon>Besnoitia</taxon>
    </lineage>
</organism>
<evidence type="ECO:0000256" key="1">
    <source>
        <dbReference type="ARBA" id="ARBA00022664"/>
    </source>
</evidence>
<dbReference type="SMART" id="SM00360">
    <property type="entry name" value="RRM"/>
    <property type="match status" value="1"/>
</dbReference>
<dbReference type="STRING" id="94643.A0A2A9MCL2"/>
<gene>
    <name evidence="6" type="ORF">BESB_053760</name>
</gene>
<dbReference type="Pfam" id="PF01480">
    <property type="entry name" value="PWI"/>
    <property type="match status" value="1"/>
</dbReference>
<dbReference type="CDD" id="cd12446">
    <property type="entry name" value="RRM_RBM25"/>
    <property type="match status" value="1"/>
</dbReference>
<evidence type="ECO:0000256" key="2">
    <source>
        <dbReference type="PROSITE-ProRule" id="PRU00176"/>
    </source>
</evidence>
<dbReference type="Pfam" id="PF00076">
    <property type="entry name" value="RRM_1"/>
    <property type="match status" value="1"/>
</dbReference>
<dbReference type="VEuPathDB" id="ToxoDB:BESB_053760"/>
<evidence type="ECO:0000259" key="5">
    <source>
        <dbReference type="PROSITE" id="PS51025"/>
    </source>
</evidence>
<dbReference type="InterPro" id="IPR002483">
    <property type="entry name" value="PWI_dom"/>
</dbReference>
<feature type="compositionally biased region" description="Basic and acidic residues" evidence="3">
    <location>
        <begin position="581"/>
        <end position="608"/>
    </location>
</feature>
<dbReference type="PANTHER" id="PTHR18806:SF4">
    <property type="entry name" value="RNA-BINDING PROTEIN 25"/>
    <property type="match status" value="1"/>
</dbReference>
<dbReference type="RefSeq" id="XP_029219734.1">
    <property type="nucleotide sequence ID" value="XM_029363811.1"/>
</dbReference>
<comment type="caution">
    <text evidence="6">The sequence shown here is derived from an EMBL/GenBank/DDBJ whole genome shotgun (WGS) entry which is preliminary data.</text>
</comment>
<accession>A0A2A9MCL2</accession>
<dbReference type="PROSITE" id="PS51025">
    <property type="entry name" value="PWI"/>
    <property type="match status" value="1"/>
</dbReference>
<dbReference type="InterPro" id="IPR035979">
    <property type="entry name" value="RBD_domain_sf"/>
</dbReference>
<dbReference type="EMBL" id="NWUJ01000004">
    <property type="protein sequence ID" value="PFH35725.1"/>
    <property type="molecule type" value="Genomic_DNA"/>
</dbReference>
<dbReference type="PANTHER" id="PTHR18806">
    <property type="entry name" value="RBM25 PROTEIN"/>
    <property type="match status" value="1"/>
</dbReference>
<dbReference type="SUPFAM" id="SSF101233">
    <property type="entry name" value="PWI domain"/>
    <property type="match status" value="1"/>
</dbReference>
<keyword evidence="1" id="KW-0507">mRNA processing</keyword>
<feature type="domain" description="RRM" evidence="4">
    <location>
        <begin position="98"/>
        <end position="176"/>
    </location>
</feature>
<dbReference type="KEGG" id="bbes:BESB_053760"/>
<keyword evidence="7" id="KW-1185">Reference proteome</keyword>
<feature type="region of interest" description="Disordered" evidence="3">
    <location>
        <begin position="459"/>
        <end position="613"/>
    </location>
</feature>
<keyword evidence="2" id="KW-0694">RNA-binding</keyword>
<dbReference type="GO" id="GO:0003729">
    <property type="term" value="F:mRNA binding"/>
    <property type="evidence" value="ECO:0007669"/>
    <property type="project" value="TreeGrafter"/>
</dbReference>
<dbReference type="GeneID" id="40310305"/>
<dbReference type="InterPro" id="IPR034268">
    <property type="entry name" value="RBM25_RRM"/>
</dbReference>
<protein>
    <submittedName>
        <fullName evidence="6">PWI domain-containing protein</fullName>
    </submittedName>
</protein>
<feature type="region of interest" description="Disordered" evidence="3">
    <location>
        <begin position="289"/>
        <end position="331"/>
    </location>
</feature>
<dbReference type="GO" id="GO:0006397">
    <property type="term" value="P:mRNA processing"/>
    <property type="evidence" value="ECO:0007669"/>
    <property type="project" value="UniProtKB-KW"/>
</dbReference>